<organism evidence="1 2">
    <name type="scientific">Parabacteroides johnsonii</name>
    <dbReference type="NCBI Taxonomy" id="387661"/>
    <lineage>
        <taxon>Bacteria</taxon>
        <taxon>Pseudomonadati</taxon>
        <taxon>Bacteroidota</taxon>
        <taxon>Bacteroidia</taxon>
        <taxon>Bacteroidales</taxon>
        <taxon>Tannerellaceae</taxon>
        <taxon>Parabacteroides</taxon>
    </lineage>
</organism>
<name>A0A9Q5X7J7_9BACT</name>
<protein>
    <submittedName>
        <fullName evidence="1">Uncharacterized protein</fullName>
    </submittedName>
</protein>
<dbReference type="EMBL" id="NFIJ01000013">
    <property type="protein sequence ID" value="OUO04407.1"/>
    <property type="molecule type" value="Genomic_DNA"/>
</dbReference>
<gene>
    <name evidence="1" type="ORF">B5F96_12255</name>
</gene>
<evidence type="ECO:0000313" key="2">
    <source>
        <dbReference type="Proteomes" id="UP000195975"/>
    </source>
</evidence>
<comment type="caution">
    <text evidence="1">The sequence shown here is derived from an EMBL/GenBank/DDBJ whole genome shotgun (WGS) entry which is preliminary data.</text>
</comment>
<sequence>MLVVIYRKFMPEEIQRKIDNSYLGDIIYFYRLFKGRLYCKWYSLYYSVVSPRNEIEQAYKDWGIAGFSPYSYIWKKNIINFSIKWNEILITVYHIFGTMESDFILDVTWNPILFAAYKSLLIEQDKRSAHRYIDSYENKG</sequence>
<accession>A0A9Q5X7J7</accession>
<dbReference type="RefSeq" id="WP_087375521.1">
    <property type="nucleotide sequence ID" value="NZ_CAJLBM010000043.1"/>
</dbReference>
<evidence type="ECO:0000313" key="1">
    <source>
        <dbReference type="EMBL" id="OUO04407.1"/>
    </source>
</evidence>
<dbReference type="AlphaFoldDB" id="A0A9Q5X7J7"/>
<reference evidence="2" key="1">
    <citation type="submission" date="2017-04" db="EMBL/GenBank/DDBJ databases">
        <title>Function of individual gut microbiota members based on whole genome sequencing of pure cultures obtained from chicken caecum.</title>
        <authorList>
            <person name="Medvecky M."/>
            <person name="Cejkova D."/>
            <person name="Polansky O."/>
            <person name="Karasova D."/>
            <person name="Kubasova T."/>
            <person name="Cizek A."/>
            <person name="Rychlik I."/>
        </authorList>
    </citation>
    <scope>NUCLEOTIDE SEQUENCE [LARGE SCALE GENOMIC DNA]</scope>
    <source>
        <strain evidence="2">An42</strain>
    </source>
</reference>
<proteinExistence type="predicted"/>
<dbReference type="Proteomes" id="UP000195975">
    <property type="component" value="Unassembled WGS sequence"/>
</dbReference>